<evidence type="ECO:0000313" key="3">
    <source>
        <dbReference type="Proteomes" id="UP000693738"/>
    </source>
</evidence>
<accession>A0A8J2J7P9</accession>
<evidence type="ECO:0000256" key="1">
    <source>
        <dbReference type="SAM" id="SignalP"/>
    </source>
</evidence>
<sequence>MKASIILTLPVLALAAATPVKVEKRQFNPLPCLQEIQGLADCIDPEFLADNPFALFGVVLWQVTLLEFDF</sequence>
<evidence type="ECO:0008006" key="4">
    <source>
        <dbReference type="Google" id="ProtNLM"/>
    </source>
</evidence>
<feature type="signal peptide" evidence="1">
    <location>
        <begin position="1"/>
        <end position="15"/>
    </location>
</feature>
<organism evidence="2 3">
    <name type="scientific">Fusarium equiseti</name>
    <name type="common">Fusarium scirpi</name>
    <dbReference type="NCBI Taxonomy" id="61235"/>
    <lineage>
        <taxon>Eukaryota</taxon>
        <taxon>Fungi</taxon>
        <taxon>Dikarya</taxon>
        <taxon>Ascomycota</taxon>
        <taxon>Pezizomycotina</taxon>
        <taxon>Sordariomycetes</taxon>
        <taxon>Hypocreomycetidae</taxon>
        <taxon>Hypocreales</taxon>
        <taxon>Nectriaceae</taxon>
        <taxon>Fusarium</taxon>
        <taxon>Fusarium incarnatum-equiseti species complex</taxon>
    </lineage>
</organism>
<dbReference type="Proteomes" id="UP000693738">
    <property type="component" value="Unassembled WGS sequence"/>
</dbReference>
<feature type="chain" id="PRO_5035259301" description="Small secreted protein" evidence="1">
    <location>
        <begin position="16"/>
        <end position="70"/>
    </location>
</feature>
<gene>
    <name evidence="2" type="ORF">FEQUK3_LOCUS7783</name>
</gene>
<reference evidence="2" key="1">
    <citation type="submission" date="2021-05" db="EMBL/GenBank/DDBJ databases">
        <authorList>
            <person name="Khan N."/>
        </authorList>
    </citation>
    <scope>NUCLEOTIDE SEQUENCE</scope>
</reference>
<keyword evidence="1" id="KW-0732">Signal</keyword>
<dbReference type="EMBL" id="CAJSTJ010000145">
    <property type="protein sequence ID" value="CAG7562033.1"/>
    <property type="molecule type" value="Genomic_DNA"/>
</dbReference>
<dbReference type="AlphaFoldDB" id="A0A8J2J7P9"/>
<comment type="caution">
    <text evidence="2">The sequence shown here is derived from an EMBL/GenBank/DDBJ whole genome shotgun (WGS) entry which is preliminary data.</text>
</comment>
<proteinExistence type="predicted"/>
<evidence type="ECO:0000313" key="2">
    <source>
        <dbReference type="EMBL" id="CAG7562033.1"/>
    </source>
</evidence>
<name>A0A8J2J7P9_FUSEQ</name>
<protein>
    <recommendedName>
        <fullName evidence="4">Small secreted protein</fullName>
    </recommendedName>
</protein>